<feature type="region of interest" description="Disordered" evidence="1">
    <location>
        <begin position="125"/>
        <end position="178"/>
    </location>
</feature>
<evidence type="ECO:0000256" key="1">
    <source>
        <dbReference type="SAM" id="MobiDB-lite"/>
    </source>
</evidence>
<feature type="compositionally biased region" description="Pro residues" evidence="1">
    <location>
        <begin position="277"/>
        <end position="287"/>
    </location>
</feature>
<dbReference type="CDD" id="cd00076">
    <property type="entry name" value="HFD_SF"/>
    <property type="match status" value="1"/>
</dbReference>
<evidence type="ECO:0000313" key="2">
    <source>
        <dbReference type="EMBL" id="KAA1066307.1"/>
    </source>
</evidence>
<evidence type="ECO:0000313" key="6">
    <source>
        <dbReference type="Proteomes" id="UP000325313"/>
    </source>
</evidence>
<evidence type="ECO:0000313" key="5">
    <source>
        <dbReference type="Proteomes" id="UP000324748"/>
    </source>
</evidence>
<dbReference type="EMBL" id="VSWC01000196">
    <property type="protein sequence ID" value="KAA1066307.1"/>
    <property type="molecule type" value="Genomic_DNA"/>
</dbReference>
<evidence type="ECO:0000313" key="3">
    <source>
        <dbReference type="EMBL" id="KAA1087437.1"/>
    </source>
</evidence>
<dbReference type="InterPro" id="IPR009072">
    <property type="entry name" value="Histone-fold"/>
</dbReference>
<dbReference type="AlphaFoldDB" id="A0A5B0LN04"/>
<proteinExistence type="predicted"/>
<protein>
    <submittedName>
        <fullName evidence="2">Uncharacterized protein</fullName>
    </submittedName>
</protein>
<feature type="region of interest" description="Disordered" evidence="1">
    <location>
        <begin position="1"/>
        <end position="21"/>
    </location>
</feature>
<feature type="region of interest" description="Disordered" evidence="1">
    <location>
        <begin position="262"/>
        <end position="291"/>
    </location>
</feature>
<dbReference type="GO" id="GO:0046982">
    <property type="term" value="F:protein heterodimerization activity"/>
    <property type="evidence" value="ECO:0007669"/>
    <property type="project" value="InterPro"/>
</dbReference>
<gene>
    <name evidence="2" type="ORF">PGT21_028115</name>
    <name evidence="3" type="ORF">PGT21_031546</name>
    <name evidence="4" type="ORF">PGTUg99_016306</name>
</gene>
<organism evidence="2 5">
    <name type="scientific">Puccinia graminis f. sp. tritici</name>
    <dbReference type="NCBI Taxonomy" id="56615"/>
    <lineage>
        <taxon>Eukaryota</taxon>
        <taxon>Fungi</taxon>
        <taxon>Dikarya</taxon>
        <taxon>Basidiomycota</taxon>
        <taxon>Pucciniomycotina</taxon>
        <taxon>Pucciniomycetes</taxon>
        <taxon>Pucciniales</taxon>
        <taxon>Pucciniaceae</taxon>
        <taxon>Puccinia</taxon>
    </lineage>
</organism>
<dbReference type="Gene3D" id="1.10.20.10">
    <property type="entry name" value="Histone, subunit A"/>
    <property type="match status" value="1"/>
</dbReference>
<reference evidence="5 6" key="1">
    <citation type="submission" date="2019-05" db="EMBL/GenBank/DDBJ databases">
        <title>Emergence of the Ug99 lineage of the wheat stem rust pathogen through somatic hybridization.</title>
        <authorList>
            <person name="Li F."/>
            <person name="Upadhyaya N.M."/>
            <person name="Sperschneider J."/>
            <person name="Matny O."/>
            <person name="Nguyen-Phuc H."/>
            <person name="Mago R."/>
            <person name="Raley C."/>
            <person name="Miller M.E."/>
            <person name="Silverstein K.A.T."/>
            <person name="Henningsen E."/>
            <person name="Hirsch C.D."/>
            <person name="Visser B."/>
            <person name="Pretorius Z.A."/>
            <person name="Steffenson B.J."/>
            <person name="Schwessinger B."/>
            <person name="Dodds P.N."/>
            <person name="Figueroa M."/>
        </authorList>
    </citation>
    <scope>NUCLEOTIDE SEQUENCE [LARGE SCALE GENOMIC DNA]</scope>
    <source>
        <strain evidence="2">21-0</strain>
        <strain evidence="4 6">Ug99</strain>
    </source>
</reference>
<comment type="caution">
    <text evidence="2">The sequence shown here is derived from an EMBL/GenBank/DDBJ whole genome shotgun (WGS) entry which is preliminary data.</text>
</comment>
<feature type="compositionally biased region" description="Basic and acidic residues" evidence="1">
    <location>
        <begin position="125"/>
        <end position="134"/>
    </location>
</feature>
<name>A0A5B0LN04_PUCGR</name>
<dbReference type="EMBL" id="VDEP01000142">
    <property type="protein sequence ID" value="KAA1128373.1"/>
    <property type="molecule type" value="Genomic_DNA"/>
</dbReference>
<keyword evidence="5" id="KW-1185">Reference proteome</keyword>
<feature type="compositionally biased region" description="Basic residues" evidence="1">
    <location>
        <begin position="8"/>
        <end position="18"/>
    </location>
</feature>
<feature type="compositionally biased region" description="Low complexity" evidence="1">
    <location>
        <begin position="262"/>
        <end position="275"/>
    </location>
</feature>
<evidence type="ECO:0000313" key="4">
    <source>
        <dbReference type="EMBL" id="KAA1128373.1"/>
    </source>
</evidence>
<dbReference type="EMBL" id="VSWC01000105">
    <property type="protein sequence ID" value="KAA1087437.1"/>
    <property type="molecule type" value="Genomic_DNA"/>
</dbReference>
<dbReference type="Proteomes" id="UP000324748">
    <property type="component" value="Unassembled WGS sequence"/>
</dbReference>
<accession>A0A5B0LN04</accession>
<sequence length="315" mass="35197">MNASQERRTHRNQHHKPRERQPELIQITEETARFGLLRLIAIQLGTAGFTHVEHRSLIEDLEGLVSGLLDGIIQLAYELAQLSNRSRPNVRDMIAACADQGIEVHHLNELLSIQPAPNEELKLEIPRARSDKPIDPTLDFLASDPESGDEEDRNGGDIVMSSHSKRHRPNSERIGGLPHLPSLPAKHTWIHTALKPASATVIPPEHLSRPATTTQPMTNLLTNEFLQADEEDPNTPSCLGFLNRRIRDTRLVERSLTNLVQPNSILSSPSNPLLPTAQPPPSSPLRSPPKLLLSEADIPIINFERDWYPDQHSSD</sequence>
<dbReference type="Proteomes" id="UP000325313">
    <property type="component" value="Unassembled WGS sequence"/>
</dbReference>
<dbReference type="OrthoDB" id="2193813at2759"/>